<dbReference type="RefSeq" id="WP_151971618.1">
    <property type="nucleotide sequence ID" value="NZ_AP019860.1"/>
</dbReference>
<protein>
    <recommendedName>
        <fullName evidence="3">Translation elongation factor EFTu-like domain-containing protein</fullName>
    </recommendedName>
</protein>
<dbReference type="OrthoDB" id="1374237at2"/>
<keyword evidence="2" id="KW-1185">Reference proteome</keyword>
<organism evidence="1 2">
    <name type="scientific">Uabimicrobium amorphum</name>
    <dbReference type="NCBI Taxonomy" id="2596890"/>
    <lineage>
        <taxon>Bacteria</taxon>
        <taxon>Pseudomonadati</taxon>
        <taxon>Planctomycetota</taxon>
        <taxon>Candidatus Uabimicrobiia</taxon>
        <taxon>Candidatus Uabimicrobiales</taxon>
        <taxon>Candidatus Uabimicrobiaceae</taxon>
        <taxon>Candidatus Uabimicrobium</taxon>
    </lineage>
</organism>
<dbReference type="SUPFAM" id="SSF50447">
    <property type="entry name" value="Translation proteins"/>
    <property type="match status" value="1"/>
</dbReference>
<dbReference type="AlphaFoldDB" id="A0A5S9F680"/>
<dbReference type="Gene3D" id="2.40.30.10">
    <property type="entry name" value="Translation factors"/>
    <property type="match status" value="1"/>
</dbReference>
<evidence type="ECO:0000313" key="1">
    <source>
        <dbReference type="EMBL" id="BBM87606.1"/>
    </source>
</evidence>
<accession>A0A5S9F680</accession>
<sequence>MSPYSSELATFKVHNTFSIPNRGFCIAGDVIHGTIHKGDFVVISSVDKTLTKISAIEFLRSKNREYVTLVIEECAVEICSGMVIEIMNQ</sequence>
<proteinExistence type="predicted"/>
<dbReference type="InterPro" id="IPR009000">
    <property type="entry name" value="Transl_B-barrel_sf"/>
</dbReference>
<dbReference type="Proteomes" id="UP000326354">
    <property type="component" value="Chromosome"/>
</dbReference>
<dbReference type="KEGG" id="uam:UABAM_06018"/>
<dbReference type="EMBL" id="AP019860">
    <property type="protein sequence ID" value="BBM87606.1"/>
    <property type="molecule type" value="Genomic_DNA"/>
</dbReference>
<reference evidence="1 2" key="1">
    <citation type="submission" date="2019-08" db="EMBL/GenBank/DDBJ databases">
        <title>Complete genome sequence of Candidatus Uab amorphum.</title>
        <authorList>
            <person name="Shiratori T."/>
            <person name="Suzuki S."/>
            <person name="Kakizawa Y."/>
            <person name="Ishida K."/>
        </authorList>
    </citation>
    <scope>NUCLEOTIDE SEQUENCE [LARGE SCALE GENOMIC DNA]</scope>
    <source>
        <strain evidence="1 2">SRT547</strain>
    </source>
</reference>
<evidence type="ECO:0008006" key="3">
    <source>
        <dbReference type="Google" id="ProtNLM"/>
    </source>
</evidence>
<evidence type="ECO:0000313" key="2">
    <source>
        <dbReference type="Proteomes" id="UP000326354"/>
    </source>
</evidence>
<name>A0A5S9F680_UABAM</name>
<gene>
    <name evidence="1" type="ORF">UABAM_06018</name>
</gene>